<feature type="transmembrane region" description="Helical" evidence="1">
    <location>
        <begin position="239"/>
        <end position="257"/>
    </location>
</feature>
<dbReference type="InterPro" id="IPR022134">
    <property type="entry name" value="DUF3667"/>
</dbReference>
<proteinExistence type="predicted"/>
<evidence type="ECO:0000313" key="3">
    <source>
        <dbReference type="Proteomes" id="UP000554342"/>
    </source>
</evidence>
<gene>
    <name evidence="2" type="ORF">FHR23_000896</name>
</gene>
<reference evidence="2 3" key="1">
    <citation type="submission" date="2020-08" db="EMBL/GenBank/DDBJ databases">
        <title>Genomic Encyclopedia of Type Strains, Phase IV (KMG-IV): sequencing the most valuable type-strain genomes for metagenomic binning, comparative biology and taxonomic classification.</title>
        <authorList>
            <person name="Goeker M."/>
        </authorList>
    </citation>
    <scope>NUCLEOTIDE SEQUENCE [LARGE SCALE GENOMIC DNA]</scope>
    <source>
        <strain evidence="2 3">DSM 27203</strain>
    </source>
</reference>
<protein>
    <recommendedName>
        <fullName evidence="4">DUF3667 domain-containing protein</fullName>
    </recommendedName>
</protein>
<feature type="transmembrane region" description="Helical" evidence="1">
    <location>
        <begin position="107"/>
        <end position="131"/>
    </location>
</feature>
<dbReference type="EMBL" id="JACIJI010000001">
    <property type="protein sequence ID" value="MBB5717989.1"/>
    <property type="molecule type" value="Genomic_DNA"/>
</dbReference>
<dbReference type="AlphaFoldDB" id="A0A840YWR0"/>
<evidence type="ECO:0000256" key="1">
    <source>
        <dbReference type="SAM" id="Phobius"/>
    </source>
</evidence>
<keyword evidence="3" id="KW-1185">Reference proteome</keyword>
<evidence type="ECO:0000313" key="2">
    <source>
        <dbReference type="EMBL" id="MBB5717989.1"/>
    </source>
</evidence>
<feature type="transmembrane region" description="Helical" evidence="1">
    <location>
        <begin position="329"/>
        <end position="352"/>
    </location>
</feature>
<accession>A0A840YWR0</accession>
<keyword evidence="1" id="KW-1133">Transmembrane helix</keyword>
<feature type="transmembrane region" description="Helical" evidence="1">
    <location>
        <begin position="269"/>
        <end position="292"/>
    </location>
</feature>
<comment type="caution">
    <text evidence="2">The sequence shown here is derived from an EMBL/GenBank/DDBJ whole genome shotgun (WGS) entry which is preliminary data.</text>
</comment>
<sequence length="353" mass="38581">MTGGIEGAGDFVTGALIGRALEPAHGEDGDDPHYSGICLNCGTALIGAHCHRCGQSGHIHRSVGAIGHDLLHGVFHFEGKLWRTLPMLAWRPGELTRRYIAGERARFVSPMALFLFSIFTMFAVFSIMGIAPPATVNTSPKVAQELNKQASELTVQRKEAVAERAKLAAGDPRAKELDTRIATLNENEKGVRKVLDLQPSADGLTKVHTGWHRLDHGIAKWGKNPGLMLYKLQSNSYKFSWLLIPLSLPFLWLLFFWKPGIHLYDHAIFATYSIAFMSLLFIAITIAGGLGVTSGWLSLAGTAIPVWHIHRQLKGAYRLGTFSAVWRTVVLIGFIGVVLILFIAALVMLGLVG</sequence>
<organism evidence="2 3">
    <name type="scientific">Stakelama sediminis</name>
    <dbReference type="NCBI Taxonomy" id="463200"/>
    <lineage>
        <taxon>Bacteria</taxon>
        <taxon>Pseudomonadati</taxon>
        <taxon>Pseudomonadota</taxon>
        <taxon>Alphaproteobacteria</taxon>
        <taxon>Sphingomonadales</taxon>
        <taxon>Sphingomonadaceae</taxon>
        <taxon>Stakelama</taxon>
    </lineage>
</organism>
<dbReference type="Proteomes" id="UP000554342">
    <property type="component" value="Unassembled WGS sequence"/>
</dbReference>
<keyword evidence="1" id="KW-0472">Membrane</keyword>
<evidence type="ECO:0008006" key="4">
    <source>
        <dbReference type="Google" id="ProtNLM"/>
    </source>
</evidence>
<keyword evidence="1" id="KW-0812">Transmembrane</keyword>
<dbReference type="RefSeq" id="WP_184001686.1">
    <property type="nucleotide sequence ID" value="NZ_BAABIF010000004.1"/>
</dbReference>
<name>A0A840YWR0_9SPHN</name>
<dbReference type="Pfam" id="PF12412">
    <property type="entry name" value="DUF3667"/>
    <property type="match status" value="1"/>
</dbReference>